<feature type="compositionally biased region" description="Basic residues" evidence="1">
    <location>
        <begin position="423"/>
        <end position="447"/>
    </location>
</feature>
<evidence type="ECO:0000256" key="1">
    <source>
        <dbReference type="SAM" id="MobiDB-lite"/>
    </source>
</evidence>
<dbReference type="AlphaFoldDB" id="A0AAN8QH46"/>
<evidence type="ECO:0000313" key="3">
    <source>
        <dbReference type="EMBL" id="KAK6195074.1"/>
    </source>
</evidence>
<comment type="caution">
    <text evidence="3">The sequence shown here is derived from an EMBL/GenBank/DDBJ whole genome shotgun (WGS) entry which is preliminary data.</text>
</comment>
<evidence type="ECO:0000256" key="2">
    <source>
        <dbReference type="SAM" id="SignalP"/>
    </source>
</evidence>
<organism evidence="3 4">
    <name type="scientific">Patella caerulea</name>
    <name type="common">Rayed Mediterranean limpet</name>
    <dbReference type="NCBI Taxonomy" id="87958"/>
    <lineage>
        <taxon>Eukaryota</taxon>
        <taxon>Metazoa</taxon>
        <taxon>Spiralia</taxon>
        <taxon>Lophotrochozoa</taxon>
        <taxon>Mollusca</taxon>
        <taxon>Gastropoda</taxon>
        <taxon>Patellogastropoda</taxon>
        <taxon>Patelloidea</taxon>
        <taxon>Patellidae</taxon>
        <taxon>Patella</taxon>
    </lineage>
</organism>
<reference evidence="3 4" key="1">
    <citation type="submission" date="2024-01" db="EMBL/GenBank/DDBJ databases">
        <title>The genome of the rayed Mediterranean limpet Patella caerulea (Linnaeus, 1758).</title>
        <authorList>
            <person name="Anh-Thu Weber A."/>
            <person name="Halstead-Nussloch G."/>
        </authorList>
    </citation>
    <scope>NUCLEOTIDE SEQUENCE [LARGE SCALE GENOMIC DNA]</scope>
    <source>
        <strain evidence="3">AATW-2023a</strain>
        <tissue evidence="3">Whole specimen</tissue>
    </source>
</reference>
<protein>
    <submittedName>
        <fullName evidence="3">Uncharacterized protein</fullName>
    </submittedName>
</protein>
<keyword evidence="2" id="KW-0732">Signal</keyword>
<feature type="chain" id="PRO_5042959219" evidence="2">
    <location>
        <begin position="25"/>
        <end position="481"/>
    </location>
</feature>
<gene>
    <name evidence="3" type="ORF">SNE40_000579</name>
</gene>
<keyword evidence="4" id="KW-1185">Reference proteome</keyword>
<evidence type="ECO:0000313" key="4">
    <source>
        <dbReference type="Proteomes" id="UP001347796"/>
    </source>
</evidence>
<feature type="compositionally biased region" description="Basic residues" evidence="1">
    <location>
        <begin position="472"/>
        <end position="481"/>
    </location>
</feature>
<proteinExistence type="predicted"/>
<accession>A0AAN8QH46</accession>
<feature type="region of interest" description="Disordered" evidence="1">
    <location>
        <begin position="423"/>
        <end position="481"/>
    </location>
</feature>
<feature type="signal peptide" evidence="2">
    <location>
        <begin position="1"/>
        <end position="24"/>
    </location>
</feature>
<name>A0AAN8QH46_PATCE</name>
<dbReference type="EMBL" id="JAZGQO010000001">
    <property type="protein sequence ID" value="KAK6195074.1"/>
    <property type="molecule type" value="Genomic_DNA"/>
</dbReference>
<dbReference type="Proteomes" id="UP001347796">
    <property type="component" value="Unassembled WGS sequence"/>
</dbReference>
<sequence length="481" mass="56070">MLGISMKFVVLVVIVNDKLYEVYGNTFPQDKDYNYVTTENQTTLCCPIEDHVIYNITMRSKNTNKGCYGLPHTILTAMLNCYWQPSCIIEFKKDTPITFVKDENKACLMERPDELMYNFSCIHKDSKYFLHDNDVHNIDKEEGLIISHSKYPWHYKRPPIDMTKQIRKARLNKPDGFNVLWLDLINLDIADNDEIKVDGEKWESGNKTVENKDVEIKFEVGHENKFSGFVFRYKWLKTNFSPVEESKPERKLFNCSLKELGFVSNQDKRLLNSSKCFLAACKDTYKCIMSLSENSGNVDFQCSSEECPRALNKITGKFRNSMRKKFTVKFSKQQGKSVLRFGVKKSRGIAYYKKDKTPINLNPTEVYAMDFSKKKKKKLVLKLKSKMADDDFLCYKWESTLTGQPLICDDNFDDHYVACVKKKKTGGKEKGKKPKSDKKRRKKRRKNGDKMTSETDQREITSETETADIRKGAKRQKRNKK</sequence>
<feature type="compositionally biased region" description="Basic and acidic residues" evidence="1">
    <location>
        <begin position="448"/>
        <end position="471"/>
    </location>
</feature>